<dbReference type="Proteomes" id="UP000790709">
    <property type="component" value="Unassembled WGS sequence"/>
</dbReference>
<protein>
    <submittedName>
        <fullName evidence="1">Uncharacterized protein</fullName>
    </submittedName>
</protein>
<evidence type="ECO:0000313" key="1">
    <source>
        <dbReference type="EMBL" id="KAH7917813.1"/>
    </source>
</evidence>
<organism evidence="1 2">
    <name type="scientific">Leucogyrophana mollusca</name>
    <dbReference type="NCBI Taxonomy" id="85980"/>
    <lineage>
        <taxon>Eukaryota</taxon>
        <taxon>Fungi</taxon>
        <taxon>Dikarya</taxon>
        <taxon>Basidiomycota</taxon>
        <taxon>Agaricomycotina</taxon>
        <taxon>Agaricomycetes</taxon>
        <taxon>Agaricomycetidae</taxon>
        <taxon>Boletales</taxon>
        <taxon>Boletales incertae sedis</taxon>
        <taxon>Leucogyrophana</taxon>
    </lineage>
</organism>
<name>A0ACB8AXQ4_9AGAM</name>
<proteinExistence type="predicted"/>
<comment type="caution">
    <text evidence="1">The sequence shown here is derived from an EMBL/GenBank/DDBJ whole genome shotgun (WGS) entry which is preliminary data.</text>
</comment>
<keyword evidence="2" id="KW-1185">Reference proteome</keyword>
<sequence>MLSALSKRGADKKARQVAESEQIEAAVARLERDTFREASEVTPETLGNGELWWHNHYQWLKDHGYLLRPRYTPDWVPSWKTNKKSWHTCEDGEVAWRDHILDATRVADGAFVTLKIVKTSIHPHEIDVGQYFSSEPLASNPANHCVPVYEVLRPPDDDDRVLLVMPLLILYSSPRFDTIGEVMECLRQLFEGLQFMHLHHVAHRDCMKLNFMMDPTSLYIDPFHPCQPSLKRDYNGSPRHYTRTQRPPKYLLIDFGISRRYDPSDTNPLEDPIWGGDKTVPEFQKSNEPRNPFPTDVYYLGNLIRGDFLRTKAGFEFMEPLVADMVQDDPNKRPTMDEVVSRFDDIRKGLSSWKLRSRVVDKEEGAVSGLFRGAGHWARRVKFIVGGVPAVPAR</sequence>
<dbReference type="EMBL" id="MU266929">
    <property type="protein sequence ID" value="KAH7917813.1"/>
    <property type="molecule type" value="Genomic_DNA"/>
</dbReference>
<gene>
    <name evidence="1" type="ORF">BV22DRAFT_1200202</name>
</gene>
<evidence type="ECO:0000313" key="2">
    <source>
        <dbReference type="Proteomes" id="UP000790709"/>
    </source>
</evidence>
<accession>A0ACB8AXQ4</accession>
<reference evidence="1" key="1">
    <citation type="journal article" date="2021" name="New Phytol.">
        <title>Evolutionary innovations through gain and loss of genes in the ectomycorrhizal Boletales.</title>
        <authorList>
            <person name="Wu G."/>
            <person name="Miyauchi S."/>
            <person name="Morin E."/>
            <person name="Kuo A."/>
            <person name="Drula E."/>
            <person name="Varga T."/>
            <person name="Kohler A."/>
            <person name="Feng B."/>
            <person name="Cao Y."/>
            <person name="Lipzen A."/>
            <person name="Daum C."/>
            <person name="Hundley H."/>
            <person name="Pangilinan J."/>
            <person name="Johnson J."/>
            <person name="Barry K."/>
            <person name="LaButti K."/>
            <person name="Ng V."/>
            <person name="Ahrendt S."/>
            <person name="Min B."/>
            <person name="Choi I.G."/>
            <person name="Park H."/>
            <person name="Plett J.M."/>
            <person name="Magnuson J."/>
            <person name="Spatafora J.W."/>
            <person name="Nagy L.G."/>
            <person name="Henrissat B."/>
            <person name="Grigoriev I.V."/>
            <person name="Yang Z.L."/>
            <person name="Xu J."/>
            <person name="Martin F.M."/>
        </authorList>
    </citation>
    <scope>NUCLEOTIDE SEQUENCE</scope>
    <source>
        <strain evidence="1">KUC20120723A-06</strain>
    </source>
</reference>